<name>A0ABS9SP74_9BACT</name>
<protein>
    <submittedName>
        <fullName evidence="1">NUMOD4 domain-containing protein</fullName>
    </submittedName>
</protein>
<proteinExistence type="predicted"/>
<comment type="caution">
    <text evidence="1">The sequence shown here is derived from an EMBL/GenBank/DDBJ whole genome shotgun (WGS) entry which is preliminary data.</text>
</comment>
<dbReference type="InterPro" id="IPR044925">
    <property type="entry name" value="His-Me_finger_sf"/>
</dbReference>
<sequence>MLRFFTTEKFKEISFEGNLQLRYAISNYGRLISYTNIPEEGRLLKGSTIKGYRIFRYKIRDKDNKLKHKHFFFYKLVAEYFLTKTSEDQVYVLHLDYNKMNDFAGNLKWAKREEMLQHQQASPYVLEARKKLVEYNKKRDGHKLTSTKVMLIKKRLADHNRKTRMKMIAKHFGISEMQLYRIKTGENWGHVKI</sequence>
<dbReference type="SUPFAM" id="SSF54060">
    <property type="entry name" value="His-Me finger endonucleases"/>
    <property type="match status" value="1"/>
</dbReference>
<reference evidence="1 2" key="1">
    <citation type="submission" date="2022-02" db="EMBL/GenBank/DDBJ databases">
        <authorList>
            <person name="Min J."/>
        </authorList>
    </citation>
    <scope>NUCLEOTIDE SEQUENCE [LARGE SCALE GENOMIC DNA]</scope>
    <source>
        <strain evidence="1 2">GR10-1</strain>
    </source>
</reference>
<dbReference type="RefSeq" id="WP_240832095.1">
    <property type="nucleotide sequence ID" value="NZ_JAKWBL010000004.1"/>
</dbReference>
<gene>
    <name evidence="1" type="ORF">MKP09_20240</name>
</gene>
<evidence type="ECO:0000313" key="2">
    <source>
        <dbReference type="Proteomes" id="UP001202248"/>
    </source>
</evidence>
<dbReference type="Proteomes" id="UP001202248">
    <property type="component" value="Unassembled WGS sequence"/>
</dbReference>
<organism evidence="1 2">
    <name type="scientific">Niabella ginsengisoli</name>
    <dbReference type="NCBI Taxonomy" id="522298"/>
    <lineage>
        <taxon>Bacteria</taxon>
        <taxon>Pseudomonadati</taxon>
        <taxon>Bacteroidota</taxon>
        <taxon>Chitinophagia</taxon>
        <taxon>Chitinophagales</taxon>
        <taxon>Chitinophagaceae</taxon>
        <taxon>Niabella</taxon>
    </lineage>
</organism>
<dbReference type="EMBL" id="JAKWBL010000004">
    <property type="protein sequence ID" value="MCH5600081.1"/>
    <property type="molecule type" value="Genomic_DNA"/>
</dbReference>
<accession>A0ABS9SP74</accession>
<keyword evidence="2" id="KW-1185">Reference proteome</keyword>
<dbReference type="Gene3D" id="3.90.75.20">
    <property type="match status" value="1"/>
</dbReference>
<evidence type="ECO:0000313" key="1">
    <source>
        <dbReference type="EMBL" id="MCH5600081.1"/>
    </source>
</evidence>